<feature type="region of interest" description="Disordered" evidence="1">
    <location>
        <begin position="1"/>
        <end position="79"/>
    </location>
</feature>
<accession>A0A6J4QRI7</accession>
<feature type="region of interest" description="Disordered" evidence="1">
    <location>
        <begin position="193"/>
        <end position="220"/>
    </location>
</feature>
<dbReference type="AlphaFoldDB" id="A0A6J4QRI7"/>
<dbReference type="EMBL" id="CADCUX010000776">
    <property type="protein sequence ID" value="CAA9444439.1"/>
    <property type="molecule type" value="Genomic_DNA"/>
</dbReference>
<name>A0A6J4QRI7_9BURK</name>
<gene>
    <name evidence="2" type="ORF">AVDCRST_MAG51-3528</name>
</gene>
<evidence type="ECO:0000256" key="1">
    <source>
        <dbReference type="SAM" id="MobiDB-lite"/>
    </source>
</evidence>
<feature type="compositionally biased region" description="Basic and acidic residues" evidence="1">
    <location>
        <begin position="37"/>
        <end position="57"/>
    </location>
</feature>
<sequence>MGNRVSRPAQRRHRGTPDSLLVQWPRDRRSTSQPRVESVDPGRVRTARRIDRKDGTGARHCSPGPARGQRDHPGQGGQGVRCRAAASCLLLRQPTGTRLWGLLHASQAVGVERLQAGQPHAGQHTADCGYAAADHSGDTSHRHAGTAKLLDAPGHPAIHRAARLQGSRAAVQQTCGTLLLEAIAPLARNTPVSAGASQEMREPVPPPPGSTPRPCPQARL</sequence>
<proteinExistence type="predicted"/>
<organism evidence="2">
    <name type="scientific">uncultured Ramlibacter sp</name>
    <dbReference type="NCBI Taxonomy" id="260755"/>
    <lineage>
        <taxon>Bacteria</taxon>
        <taxon>Pseudomonadati</taxon>
        <taxon>Pseudomonadota</taxon>
        <taxon>Betaproteobacteria</taxon>
        <taxon>Burkholderiales</taxon>
        <taxon>Comamonadaceae</taxon>
        <taxon>Ramlibacter</taxon>
        <taxon>environmental samples</taxon>
    </lineage>
</organism>
<evidence type="ECO:0000313" key="2">
    <source>
        <dbReference type="EMBL" id="CAA9444439.1"/>
    </source>
</evidence>
<protein>
    <submittedName>
        <fullName evidence="2">Uncharacterized protein</fullName>
    </submittedName>
</protein>
<reference evidence="2" key="1">
    <citation type="submission" date="2020-02" db="EMBL/GenBank/DDBJ databases">
        <authorList>
            <person name="Meier V. D."/>
        </authorList>
    </citation>
    <scope>NUCLEOTIDE SEQUENCE</scope>
    <source>
        <strain evidence="2">AVDCRST_MAG51</strain>
    </source>
</reference>
<feature type="compositionally biased region" description="Pro residues" evidence="1">
    <location>
        <begin position="203"/>
        <end position="220"/>
    </location>
</feature>